<dbReference type="InterPro" id="IPR000250">
    <property type="entry name" value="Peptidase_G1"/>
</dbReference>
<dbReference type="RefSeq" id="WP_238291319.1">
    <property type="nucleotide sequence ID" value="NZ_BPQS01000036.1"/>
</dbReference>
<comment type="caution">
    <text evidence="1">The sequence shown here is derived from an EMBL/GenBank/DDBJ whole genome shotgun (WGS) entry which is preliminary data.</text>
</comment>
<name>A0ABT8AVH0_9HYPH</name>
<dbReference type="SUPFAM" id="SSF49899">
    <property type="entry name" value="Concanavalin A-like lectins/glucanases"/>
    <property type="match status" value="1"/>
</dbReference>
<reference evidence="2" key="1">
    <citation type="journal article" date="2019" name="Int. J. Syst. Evol. Microbiol.">
        <title>The Global Catalogue of Microorganisms (GCM) 10K type strain sequencing project: providing services to taxonomists for standard genome sequencing and annotation.</title>
        <authorList>
            <consortium name="The Broad Institute Genomics Platform"/>
            <consortium name="The Broad Institute Genome Sequencing Center for Infectious Disease"/>
            <person name="Wu L."/>
            <person name="Ma J."/>
        </authorList>
    </citation>
    <scope>NUCLEOTIDE SEQUENCE [LARGE SCALE GENOMIC DNA]</scope>
    <source>
        <strain evidence="2">CECT 7806</strain>
    </source>
</reference>
<dbReference type="Gene3D" id="2.60.120.700">
    <property type="entry name" value="Peptidase G1"/>
    <property type="match status" value="1"/>
</dbReference>
<dbReference type="Pfam" id="PF01828">
    <property type="entry name" value="Peptidase_A4"/>
    <property type="match status" value="1"/>
</dbReference>
<dbReference type="Proteomes" id="UP001244297">
    <property type="component" value="Unassembled WGS sequence"/>
</dbReference>
<proteinExistence type="predicted"/>
<accession>A0ABT8AVH0</accession>
<gene>
    <name evidence="1" type="ORF">QWZ18_25440</name>
</gene>
<organism evidence="1 2">
    <name type="scientific">Methylobacterium longum</name>
    <dbReference type="NCBI Taxonomy" id="767694"/>
    <lineage>
        <taxon>Bacteria</taxon>
        <taxon>Pseudomonadati</taxon>
        <taxon>Pseudomonadota</taxon>
        <taxon>Alphaproteobacteria</taxon>
        <taxon>Hyphomicrobiales</taxon>
        <taxon>Methylobacteriaceae</taxon>
        <taxon>Methylobacterium</taxon>
    </lineage>
</organism>
<dbReference type="InterPro" id="IPR013320">
    <property type="entry name" value="ConA-like_dom_sf"/>
</dbReference>
<protein>
    <submittedName>
        <fullName evidence="1">G1 family glutamic endopeptidase</fullName>
    </submittedName>
</protein>
<sequence>MTIIVPSNPLAGAPTMLGAGLVNRLRADMQARILPPADDKEQVLGVDFDPEDPTLDLAACLRRGIPPRPQDPAALALWLRMVEPPLTLLPFRAADVMLRGDITHGSFRIAGVSGEGMDAGQEEAIAVFTGGGRLSSSANWSGGAILPRNGERFVQVLASWRVPAVRAGTGAGPWVCSTWIGMDGLRRWMGSMPQMGTTQSLGQIERGSLLPANFPWFQWWLRGQGIQPPVPLPLSISPGSLVYCVVTRLPRNQPSLGDQDMVQFFIRAGSTATYLICKPPPVASPGEKFASHGASAQWILERPTALNPSPNGNVRVGDLFPLPDFSTAGLDDFAASLARTPNDTGVIGSIEAPALTPATPLRAPRLLRMVETLPDPPRTAVIAKPASLDGRLLEVRYRGPG</sequence>
<evidence type="ECO:0000313" key="1">
    <source>
        <dbReference type="EMBL" id="MDN3573938.1"/>
    </source>
</evidence>
<dbReference type="InterPro" id="IPR038656">
    <property type="entry name" value="Peptidase_G1_sf"/>
</dbReference>
<keyword evidence="2" id="KW-1185">Reference proteome</keyword>
<dbReference type="EMBL" id="JAUFPT010000088">
    <property type="protein sequence ID" value="MDN3573938.1"/>
    <property type="molecule type" value="Genomic_DNA"/>
</dbReference>
<evidence type="ECO:0000313" key="2">
    <source>
        <dbReference type="Proteomes" id="UP001244297"/>
    </source>
</evidence>